<dbReference type="AlphaFoldDB" id="A0A9Q4B2I0"/>
<dbReference type="RefSeq" id="WP_257821600.1">
    <property type="nucleotide sequence ID" value="NZ_JABXYM010000001.1"/>
</dbReference>
<protein>
    <submittedName>
        <fullName evidence="1">Uncharacterized protein</fullName>
    </submittedName>
</protein>
<accession>A0A9Q4B2I0</accession>
<dbReference type="EMBL" id="JABXYM010000001">
    <property type="protein sequence ID" value="MCR6097168.1"/>
    <property type="molecule type" value="Genomic_DNA"/>
</dbReference>
<comment type="caution">
    <text evidence="1">The sequence shown here is derived from an EMBL/GenBank/DDBJ whole genome shotgun (WGS) entry which is preliminary data.</text>
</comment>
<evidence type="ECO:0000313" key="1">
    <source>
        <dbReference type="EMBL" id="MCR6097168.1"/>
    </source>
</evidence>
<keyword evidence="2" id="KW-1185">Reference proteome</keyword>
<evidence type="ECO:0000313" key="2">
    <source>
        <dbReference type="Proteomes" id="UP001057753"/>
    </source>
</evidence>
<dbReference type="Proteomes" id="UP001057753">
    <property type="component" value="Unassembled WGS sequence"/>
</dbReference>
<name>A0A9Q4B2I0_SALAG</name>
<proteinExistence type="predicted"/>
<reference evidence="1" key="1">
    <citation type="submission" date="2020-06" db="EMBL/GenBank/DDBJ databases">
        <title>Insight into the genomes of haloalkaliphilic bacilli from Kenyan soda lakes.</title>
        <authorList>
            <person name="Mwirichia R."/>
            <person name="Villamizar G.C."/>
            <person name="Poehlein A."/>
            <person name="Mugweru J."/>
            <person name="Kipnyargis A."/>
            <person name="Kiplimo D."/>
            <person name="Orwa P."/>
            <person name="Daniel R."/>
        </authorList>
    </citation>
    <scope>NUCLEOTIDE SEQUENCE</scope>
    <source>
        <strain evidence="1">B1096_S55</strain>
    </source>
</reference>
<sequence>MKEKVTFDVQEVYKILAGKLASLEIQLAAEQVAKEAIVKYAEELEYKLKEEDPEVK</sequence>
<gene>
    <name evidence="1" type="ORF">HXA33_11425</name>
</gene>
<organism evidence="1 2">
    <name type="scientific">Salipaludibacillus agaradhaerens</name>
    <name type="common">Bacillus agaradhaerens</name>
    <dbReference type="NCBI Taxonomy" id="76935"/>
    <lineage>
        <taxon>Bacteria</taxon>
        <taxon>Bacillati</taxon>
        <taxon>Bacillota</taxon>
        <taxon>Bacilli</taxon>
        <taxon>Bacillales</taxon>
        <taxon>Bacillaceae</taxon>
    </lineage>
</organism>